<dbReference type="EMBL" id="MCFA01000074">
    <property type="protein sequence ID" value="ORY10356.1"/>
    <property type="molecule type" value="Genomic_DNA"/>
</dbReference>
<keyword evidence="1" id="KW-0732">Signal</keyword>
<dbReference type="OrthoDB" id="74764at2759"/>
<feature type="signal peptide" evidence="1">
    <location>
        <begin position="1"/>
        <end position="16"/>
    </location>
</feature>
<evidence type="ECO:0000256" key="1">
    <source>
        <dbReference type="SAM" id="SignalP"/>
    </source>
</evidence>
<protein>
    <recommendedName>
        <fullName evidence="2">DUF1996 domain-containing protein</fullName>
    </recommendedName>
</protein>
<organism evidence="3 4">
    <name type="scientific">Clohesyomyces aquaticus</name>
    <dbReference type="NCBI Taxonomy" id="1231657"/>
    <lineage>
        <taxon>Eukaryota</taxon>
        <taxon>Fungi</taxon>
        <taxon>Dikarya</taxon>
        <taxon>Ascomycota</taxon>
        <taxon>Pezizomycotina</taxon>
        <taxon>Dothideomycetes</taxon>
        <taxon>Pleosporomycetidae</taxon>
        <taxon>Pleosporales</taxon>
        <taxon>Lindgomycetaceae</taxon>
        <taxon>Clohesyomyces</taxon>
    </lineage>
</organism>
<reference evidence="3 4" key="1">
    <citation type="submission" date="2016-07" db="EMBL/GenBank/DDBJ databases">
        <title>Pervasive Adenine N6-methylation of Active Genes in Fungi.</title>
        <authorList>
            <consortium name="DOE Joint Genome Institute"/>
            <person name="Mondo S.J."/>
            <person name="Dannebaum R.O."/>
            <person name="Kuo R.C."/>
            <person name="Labutti K."/>
            <person name="Haridas S."/>
            <person name="Kuo A."/>
            <person name="Salamov A."/>
            <person name="Ahrendt S.R."/>
            <person name="Lipzen A."/>
            <person name="Sullivan W."/>
            <person name="Andreopoulos W.B."/>
            <person name="Clum A."/>
            <person name="Lindquist E."/>
            <person name="Daum C."/>
            <person name="Ramamoorthy G.K."/>
            <person name="Gryganskyi A."/>
            <person name="Culley D."/>
            <person name="Magnuson J.K."/>
            <person name="James T.Y."/>
            <person name="O'Malley M.A."/>
            <person name="Stajich J.E."/>
            <person name="Spatafora J.W."/>
            <person name="Visel A."/>
            <person name="Grigoriev I.V."/>
        </authorList>
    </citation>
    <scope>NUCLEOTIDE SEQUENCE [LARGE SCALE GENOMIC DNA]</scope>
    <source>
        <strain evidence="3 4">CBS 115471</strain>
    </source>
</reference>
<sequence>MKWFTLSLALVAPSQAALRFGCSTISIQRLDPLVEPGRIPSAHVHQIVGGNAFAPDMPTGSKNNISTTATCTSCFFSEDFSNYWTAVLYFKARNGTYKRVPLVANSALEGSTDGMTIYYTQKDFNSNGNAKITAFPPGFRMTIGSPTVNNKAGVVNGLRYTCLQNINTRGAETAELPAKACPAGIMAIHHFPACWDGKNLDSPDHQSHMYSTTKVGTFVEAGPCPSSHPVRVPQLAYETIWDTTKFNDKSQWPADGSQPFVWSMGDKTGYATHGDYVFGWKGDALQKAMDSSCMFQACGNGKPLLSQSKDAINKCKVKSTVTEDTEGWLTALPGQM</sequence>
<evidence type="ECO:0000313" key="4">
    <source>
        <dbReference type="Proteomes" id="UP000193144"/>
    </source>
</evidence>
<name>A0A1Y1ZJF1_9PLEO</name>
<dbReference type="InterPro" id="IPR018535">
    <property type="entry name" value="DUF1996"/>
</dbReference>
<proteinExistence type="predicted"/>
<dbReference type="PANTHER" id="PTHR43662:SF5">
    <property type="entry name" value="DUF1996 DOMAIN-CONTAINING PROTEIN"/>
    <property type="match status" value="1"/>
</dbReference>
<evidence type="ECO:0000313" key="3">
    <source>
        <dbReference type="EMBL" id="ORY10356.1"/>
    </source>
</evidence>
<dbReference type="Pfam" id="PF09362">
    <property type="entry name" value="DUF1996"/>
    <property type="match status" value="1"/>
</dbReference>
<comment type="caution">
    <text evidence="3">The sequence shown here is derived from an EMBL/GenBank/DDBJ whole genome shotgun (WGS) entry which is preliminary data.</text>
</comment>
<feature type="domain" description="DUF1996" evidence="2">
    <location>
        <begin position="31"/>
        <end position="280"/>
    </location>
</feature>
<dbReference type="PANTHER" id="PTHR43662">
    <property type="match status" value="1"/>
</dbReference>
<dbReference type="AlphaFoldDB" id="A0A1Y1ZJF1"/>
<gene>
    <name evidence="3" type="ORF">BCR34DRAFT_655112</name>
</gene>
<evidence type="ECO:0000259" key="2">
    <source>
        <dbReference type="Pfam" id="PF09362"/>
    </source>
</evidence>
<feature type="chain" id="PRO_5012621170" description="DUF1996 domain-containing protein" evidence="1">
    <location>
        <begin position="17"/>
        <end position="336"/>
    </location>
</feature>
<accession>A0A1Y1ZJF1</accession>
<keyword evidence="4" id="KW-1185">Reference proteome</keyword>
<dbReference type="Proteomes" id="UP000193144">
    <property type="component" value="Unassembled WGS sequence"/>
</dbReference>